<dbReference type="Pfam" id="PF21789">
    <property type="entry name" value="TNP-like_RNaseH_C"/>
    <property type="match status" value="1"/>
</dbReference>
<accession>A0A1X7VAJ7</accession>
<name>A0A1X7VAJ7_AMPQE</name>
<sequence length="59" mass="6852">MGIRITALSFINLVNYIFTIPGVNSFLSKRISQDPLEKYFGRQRQRGRVSENPTVRLPR</sequence>
<dbReference type="AlphaFoldDB" id="A0A1X7VAJ7"/>
<dbReference type="InParanoid" id="A0A1X7VAJ7"/>
<protein>
    <recommendedName>
        <fullName evidence="1">Transposable element P transposase-like RNase H C-terminal domain-containing protein</fullName>
    </recommendedName>
</protein>
<proteinExistence type="predicted"/>
<dbReference type="EnsemblMetazoa" id="Aqu2.1.37046_001">
    <property type="protein sequence ID" value="Aqu2.1.37046_001"/>
    <property type="gene ID" value="Aqu2.1.37046"/>
</dbReference>
<evidence type="ECO:0000313" key="2">
    <source>
        <dbReference type="EnsemblMetazoa" id="Aqu2.1.37046_001"/>
    </source>
</evidence>
<dbReference type="InterPro" id="IPR048367">
    <property type="entry name" value="TNP-like_RNaseH_C"/>
</dbReference>
<reference evidence="2" key="1">
    <citation type="submission" date="2017-05" db="UniProtKB">
        <authorList>
            <consortium name="EnsemblMetazoa"/>
        </authorList>
    </citation>
    <scope>IDENTIFICATION</scope>
</reference>
<evidence type="ECO:0000259" key="1">
    <source>
        <dbReference type="Pfam" id="PF21789"/>
    </source>
</evidence>
<feature type="domain" description="Transposable element P transposase-like RNase H C-terminal" evidence="1">
    <location>
        <begin position="30"/>
        <end position="56"/>
    </location>
</feature>
<organism evidence="2">
    <name type="scientific">Amphimedon queenslandica</name>
    <name type="common">Sponge</name>
    <dbReference type="NCBI Taxonomy" id="400682"/>
    <lineage>
        <taxon>Eukaryota</taxon>
        <taxon>Metazoa</taxon>
        <taxon>Porifera</taxon>
        <taxon>Demospongiae</taxon>
        <taxon>Heteroscleromorpha</taxon>
        <taxon>Haplosclerida</taxon>
        <taxon>Niphatidae</taxon>
        <taxon>Amphimedon</taxon>
    </lineage>
</organism>